<dbReference type="Gene3D" id="3.60.10.10">
    <property type="entry name" value="Endonuclease/exonuclease/phosphatase"/>
    <property type="match status" value="1"/>
</dbReference>
<accession>A0A6S7LH36</accession>
<dbReference type="InterPro" id="IPR005135">
    <property type="entry name" value="Endo/exonuclease/phosphatase"/>
</dbReference>
<sequence length="323" mass="37447">MAARLYKDLIYTENADLAFVTETWLHKDIENAELLPTEYEVFRKDRESRAGGVLLAVKSGSFTSVHEIVHEKCDLELISVELTTISRTKLCICCCYRPPNSNRNWFQLFDSYLAYLSARYDDILIYGDFNLPKIIWDSPDQTTGVDEIQFTELLNDYFLSQVNHQPTRANNILDLVITSVPEKVQVDAILLPQESGVITDHNCLIFHVKATVIAPVKLNRYVYDYQKGDFEGLRSNLQNIDFSNIVESNTDVNRAWLEWKERYIAVVRTFIPLRKIKGKRSPPWITGHILYMIRKKETLRKKLRSSSSSFLIAKFKQLRLAVK</sequence>
<name>A0A6S7LH36_PARCT</name>
<proteinExistence type="predicted"/>
<dbReference type="Proteomes" id="UP001152795">
    <property type="component" value="Unassembled WGS sequence"/>
</dbReference>
<feature type="non-terminal residue" evidence="2">
    <location>
        <position position="1"/>
    </location>
</feature>
<dbReference type="OrthoDB" id="8069600at2759"/>
<dbReference type="AlphaFoldDB" id="A0A6S7LH36"/>
<reference evidence="2" key="1">
    <citation type="submission" date="2020-04" db="EMBL/GenBank/DDBJ databases">
        <authorList>
            <person name="Alioto T."/>
            <person name="Alioto T."/>
            <person name="Gomez Garrido J."/>
        </authorList>
    </citation>
    <scope>NUCLEOTIDE SEQUENCE</scope>
    <source>
        <strain evidence="2">A484AB</strain>
    </source>
</reference>
<dbReference type="EMBL" id="CACRXK020022181">
    <property type="protein sequence ID" value="CAB4036572.1"/>
    <property type="molecule type" value="Genomic_DNA"/>
</dbReference>
<gene>
    <name evidence="2" type="ORF">PACLA_8A016759</name>
</gene>
<feature type="domain" description="Endonuclease/exonuclease/phosphatase" evidence="1">
    <location>
        <begin position="91"/>
        <end position="201"/>
    </location>
</feature>
<comment type="caution">
    <text evidence="2">The sequence shown here is derived from an EMBL/GenBank/DDBJ whole genome shotgun (WGS) entry which is preliminary data.</text>
</comment>
<evidence type="ECO:0000313" key="3">
    <source>
        <dbReference type="Proteomes" id="UP001152795"/>
    </source>
</evidence>
<evidence type="ECO:0000259" key="1">
    <source>
        <dbReference type="Pfam" id="PF14529"/>
    </source>
</evidence>
<dbReference type="GO" id="GO:0003824">
    <property type="term" value="F:catalytic activity"/>
    <property type="evidence" value="ECO:0007669"/>
    <property type="project" value="InterPro"/>
</dbReference>
<dbReference type="PANTHER" id="PTHR33395">
    <property type="entry name" value="TRANSCRIPTASE, PUTATIVE-RELATED-RELATED"/>
    <property type="match status" value="1"/>
</dbReference>
<protein>
    <recommendedName>
        <fullName evidence="1">Endonuclease/exonuclease/phosphatase domain-containing protein</fullName>
    </recommendedName>
</protein>
<dbReference type="PANTHER" id="PTHR33395:SF22">
    <property type="entry name" value="REVERSE TRANSCRIPTASE DOMAIN-CONTAINING PROTEIN"/>
    <property type="match status" value="1"/>
</dbReference>
<dbReference type="Pfam" id="PF14529">
    <property type="entry name" value="Exo_endo_phos_2"/>
    <property type="match status" value="1"/>
</dbReference>
<keyword evidence="3" id="KW-1185">Reference proteome</keyword>
<dbReference type="InterPro" id="IPR036691">
    <property type="entry name" value="Endo/exonu/phosph_ase_sf"/>
</dbReference>
<evidence type="ECO:0000313" key="2">
    <source>
        <dbReference type="EMBL" id="CAB4036572.1"/>
    </source>
</evidence>
<dbReference type="SUPFAM" id="SSF56219">
    <property type="entry name" value="DNase I-like"/>
    <property type="match status" value="1"/>
</dbReference>
<organism evidence="2 3">
    <name type="scientific">Paramuricea clavata</name>
    <name type="common">Red gorgonian</name>
    <name type="synonym">Violescent sea-whip</name>
    <dbReference type="NCBI Taxonomy" id="317549"/>
    <lineage>
        <taxon>Eukaryota</taxon>
        <taxon>Metazoa</taxon>
        <taxon>Cnidaria</taxon>
        <taxon>Anthozoa</taxon>
        <taxon>Octocorallia</taxon>
        <taxon>Malacalcyonacea</taxon>
        <taxon>Plexauridae</taxon>
        <taxon>Paramuricea</taxon>
    </lineage>
</organism>